<comment type="caution">
    <text evidence="2">The sequence shown here is derived from an EMBL/GenBank/DDBJ whole genome shotgun (WGS) entry which is preliminary data.</text>
</comment>
<feature type="transmembrane region" description="Helical" evidence="1">
    <location>
        <begin position="6"/>
        <end position="27"/>
    </location>
</feature>
<evidence type="ECO:0000256" key="1">
    <source>
        <dbReference type="SAM" id="Phobius"/>
    </source>
</evidence>
<organism evidence="2 3">
    <name type="scientific">Taxus chinensis</name>
    <name type="common">Chinese yew</name>
    <name type="synonym">Taxus wallichiana var. chinensis</name>
    <dbReference type="NCBI Taxonomy" id="29808"/>
    <lineage>
        <taxon>Eukaryota</taxon>
        <taxon>Viridiplantae</taxon>
        <taxon>Streptophyta</taxon>
        <taxon>Embryophyta</taxon>
        <taxon>Tracheophyta</taxon>
        <taxon>Spermatophyta</taxon>
        <taxon>Pinopsida</taxon>
        <taxon>Pinidae</taxon>
        <taxon>Conifers II</taxon>
        <taxon>Cupressales</taxon>
        <taxon>Taxaceae</taxon>
        <taxon>Taxus</taxon>
    </lineage>
</organism>
<keyword evidence="1" id="KW-0812">Transmembrane</keyword>
<proteinExistence type="predicted"/>
<evidence type="ECO:0000313" key="2">
    <source>
        <dbReference type="EMBL" id="KAH9300407.1"/>
    </source>
</evidence>
<feature type="non-terminal residue" evidence="2">
    <location>
        <position position="1"/>
    </location>
</feature>
<name>A0AA38CHP6_TAXCH</name>
<keyword evidence="3" id="KW-1185">Reference proteome</keyword>
<dbReference type="AlphaFoldDB" id="A0AA38CHP6"/>
<keyword evidence="1" id="KW-0472">Membrane</keyword>
<dbReference type="OMA" id="RFYPNIV"/>
<accession>A0AA38CHP6</accession>
<keyword evidence="1" id="KW-1133">Transmembrane helix</keyword>
<gene>
    <name evidence="2" type="ORF">KI387_011990</name>
</gene>
<evidence type="ECO:0000313" key="3">
    <source>
        <dbReference type="Proteomes" id="UP000824469"/>
    </source>
</evidence>
<dbReference type="SUPFAM" id="SSF64182">
    <property type="entry name" value="DHH phosphoesterases"/>
    <property type="match status" value="1"/>
</dbReference>
<sequence length="354" mass="39580">MPNLKPLRTIFGLYGFAGFIAAKMPLIRRQLCSRAAREAIRRAANRENEEMACVVYHYPCIDGAFAALAAHLYHSLLGLPVVFLPNSTIDPLRAEDFDCKKFHTCYLLDFVGPNEFAIRLSEIVKQVVVLDHHKTAFDCLQLVEGCDANIFSVIDMNKSGATVAYEYFTQKLGYENQLKVDQQCRRTLVAAQNLDRVELLFRYVEDADLWRWSLPDSKAFSVGLNIGRPNLNVIVNPYMFDQLLKLDPATLITYGNMGLENQKKLVQSLLDKAFKIHLGGGKFGKCLAVRADAHFNLRSELGNKLSVRSSLQGLRAIGAVIYEQRGKIKISLRTTDDSIDTTEISTAYGGGGHP</sequence>
<dbReference type="Proteomes" id="UP000824469">
    <property type="component" value="Unassembled WGS sequence"/>
</dbReference>
<dbReference type="EMBL" id="JAHRHJ020000009">
    <property type="protein sequence ID" value="KAH9300407.1"/>
    <property type="molecule type" value="Genomic_DNA"/>
</dbReference>
<dbReference type="PANTHER" id="PTHR46922:SF3">
    <property type="entry name" value="HEAT SHOCK PROTEIN"/>
    <property type="match status" value="1"/>
</dbReference>
<dbReference type="PANTHER" id="PTHR46922">
    <property type="entry name" value="DHHA1 DOMAIN PROTEIN"/>
    <property type="match status" value="1"/>
</dbReference>
<dbReference type="Gene3D" id="3.10.310.30">
    <property type="match status" value="1"/>
</dbReference>
<protein>
    <submittedName>
        <fullName evidence="2">Uncharacterized protein</fullName>
    </submittedName>
</protein>
<reference evidence="2 3" key="1">
    <citation type="journal article" date="2021" name="Nat. Plants">
        <title>The Taxus genome provides insights into paclitaxel biosynthesis.</title>
        <authorList>
            <person name="Xiong X."/>
            <person name="Gou J."/>
            <person name="Liao Q."/>
            <person name="Li Y."/>
            <person name="Zhou Q."/>
            <person name="Bi G."/>
            <person name="Li C."/>
            <person name="Du R."/>
            <person name="Wang X."/>
            <person name="Sun T."/>
            <person name="Guo L."/>
            <person name="Liang H."/>
            <person name="Lu P."/>
            <person name="Wu Y."/>
            <person name="Zhang Z."/>
            <person name="Ro D.K."/>
            <person name="Shang Y."/>
            <person name="Huang S."/>
            <person name="Yan J."/>
        </authorList>
    </citation>
    <scope>NUCLEOTIDE SEQUENCE [LARGE SCALE GENOMIC DNA]</scope>
    <source>
        <strain evidence="2">Ta-2019</strain>
    </source>
</reference>
<dbReference type="InterPro" id="IPR038763">
    <property type="entry name" value="DHH_sf"/>
</dbReference>